<keyword evidence="1" id="KW-0812">Transmembrane</keyword>
<gene>
    <name evidence="2" type="ORF">C1SCF055_LOCUS16108</name>
</gene>
<feature type="transmembrane region" description="Helical" evidence="1">
    <location>
        <begin position="6"/>
        <end position="24"/>
    </location>
</feature>
<keyword evidence="4" id="KW-1185">Reference proteome</keyword>
<dbReference type="EMBL" id="CAMXCT020001324">
    <property type="protein sequence ID" value="CAL1142378.1"/>
    <property type="molecule type" value="Genomic_DNA"/>
</dbReference>
<keyword evidence="1" id="KW-0472">Membrane</keyword>
<feature type="non-terminal residue" evidence="2">
    <location>
        <position position="1"/>
    </location>
</feature>
<proteinExistence type="predicted"/>
<protein>
    <submittedName>
        <fullName evidence="2">Uncharacterized protein</fullName>
    </submittedName>
</protein>
<accession>A0A9P1CE39</accession>
<comment type="caution">
    <text evidence="2">The sequence shown here is derived from an EMBL/GenBank/DDBJ whole genome shotgun (WGS) entry which is preliminary data.</text>
</comment>
<organism evidence="2">
    <name type="scientific">Cladocopium goreaui</name>
    <dbReference type="NCBI Taxonomy" id="2562237"/>
    <lineage>
        <taxon>Eukaryota</taxon>
        <taxon>Sar</taxon>
        <taxon>Alveolata</taxon>
        <taxon>Dinophyceae</taxon>
        <taxon>Suessiales</taxon>
        <taxon>Symbiodiniaceae</taxon>
        <taxon>Cladocopium</taxon>
    </lineage>
</organism>
<reference evidence="2" key="1">
    <citation type="submission" date="2022-10" db="EMBL/GenBank/DDBJ databases">
        <authorList>
            <person name="Chen Y."/>
            <person name="Dougan E. K."/>
            <person name="Chan C."/>
            <person name="Rhodes N."/>
            <person name="Thang M."/>
        </authorList>
    </citation>
    <scope>NUCLEOTIDE SEQUENCE</scope>
</reference>
<sequence>EKPEGTAVSVVLAILVVGLTACGLQRRRSYDYGGNPTADELTAMVDAKAVLNWAGYAVDDLAETTVPGSSLKHLGLQPTSLPRVVGMFSEDDLEATLTTWTVPVAGGPARAPTMAESEMAKLFFRLCQLVAGAGLRLQELKAVAKAAPAVAAPPTVQSSSAQGQRIKLCSVISQVDNSERSSNTMSNAMVAMRRSSEQARGGCEVSSGAHGEIEGKAQDAAGGTIDYDENRPWNSVWAQAVSDEAFWREEVNEPRPPLLEKLLKDTMVVNAPTALKGSGTHSSGTQRISVTDVSGRIRAPGFLRAGEEELWELRRYGLKGLSPDDKKKVTEGTLLATRAADAAENFHVNDGWWILEQLHEREGQTSMWKLDELRLNKALANALYRRRGKKRVCQSLVKWALLTLHNTKHAYVEGCSSTGLLLVEDPGERCAKWTFEGSPAGLEKDTSDIDGLFQQVEPDDAGLQPGQSLVTDYDNYSVVEEDEEAFATLEGYQHKGFLTKVDTLDEVVAEVPASKVAELDKRLEETTQSNVVSKKSLRTLIGKAMAIASMLFVWRPFISELYVALQAEQPMRQMGEFGRSKLHTLCNGCEPSLLERKLASSALARKLAVIQGTLYAQVKGKSAAGNLPWTLDVPNTVQQWWNICLVLQTPSATCFRVGISLECYSSYVKPAYRLYLRVSLLLPSLVLTGHLVTQLHRPTADAISRPPCTAAQAPRLMPAGPPLMPAGQGPINPCALIVTATLFMLREVEASSLEVADLTFTSTVYTKQSVVDTIPAAIDLSGGSAKDASGGEALRSPHTLESFHHRLGSAPEVEQVKTQIEDTEHKFEGIDATL</sequence>
<dbReference type="EMBL" id="CAMXCT030001324">
    <property type="protein sequence ID" value="CAL4776315.1"/>
    <property type="molecule type" value="Genomic_DNA"/>
</dbReference>
<evidence type="ECO:0000313" key="4">
    <source>
        <dbReference type="Proteomes" id="UP001152797"/>
    </source>
</evidence>
<feature type="non-terminal residue" evidence="2">
    <location>
        <position position="834"/>
    </location>
</feature>
<name>A0A9P1CE39_9DINO</name>
<dbReference type="Proteomes" id="UP001152797">
    <property type="component" value="Unassembled WGS sequence"/>
</dbReference>
<evidence type="ECO:0000256" key="1">
    <source>
        <dbReference type="SAM" id="Phobius"/>
    </source>
</evidence>
<evidence type="ECO:0000313" key="2">
    <source>
        <dbReference type="EMBL" id="CAI3989003.1"/>
    </source>
</evidence>
<dbReference type="AlphaFoldDB" id="A0A9P1CE39"/>
<dbReference type="EMBL" id="CAMXCT010001324">
    <property type="protein sequence ID" value="CAI3989003.1"/>
    <property type="molecule type" value="Genomic_DNA"/>
</dbReference>
<reference evidence="3 4" key="2">
    <citation type="submission" date="2024-05" db="EMBL/GenBank/DDBJ databases">
        <authorList>
            <person name="Chen Y."/>
            <person name="Shah S."/>
            <person name="Dougan E. K."/>
            <person name="Thang M."/>
            <person name="Chan C."/>
        </authorList>
    </citation>
    <scope>NUCLEOTIDE SEQUENCE [LARGE SCALE GENOMIC DNA]</scope>
</reference>
<keyword evidence="1" id="KW-1133">Transmembrane helix</keyword>
<evidence type="ECO:0000313" key="3">
    <source>
        <dbReference type="EMBL" id="CAL4776315.1"/>
    </source>
</evidence>